<evidence type="ECO:0000313" key="2">
    <source>
        <dbReference type="Proteomes" id="UP000272908"/>
    </source>
</evidence>
<keyword evidence="2" id="KW-1185">Reference proteome</keyword>
<evidence type="ECO:0000313" key="1">
    <source>
        <dbReference type="EMBL" id="SUZ32380.1"/>
    </source>
</evidence>
<dbReference type="OrthoDB" id="7871465at2"/>
<dbReference type="AlphaFoldDB" id="A0A3B0MAG0"/>
<name>A0A3B0MAG0_9RHOB</name>
<dbReference type="Proteomes" id="UP000272908">
    <property type="component" value="Unassembled WGS sequence"/>
</dbReference>
<protein>
    <submittedName>
        <fullName evidence="1">Uncharacterized protein</fullName>
    </submittedName>
</protein>
<reference evidence="2" key="1">
    <citation type="submission" date="2018-08" db="EMBL/GenBank/DDBJ databases">
        <authorList>
            <person name="Rodrigo-Torres L."/>
            <person name="Arahal R. D."/>
            <person name="Lucena T."/>
        </authorList>
    </citation>
    <scope>NUCLEOTIDE SEQUENCE [LARGE SCALE GENOMIC DNA]</scope>
    <source>
        <strain evidence="2">CECT 7235</strain>
    </source>
</reference>
<dbReference type="RefSeq" id="WP_121095421.1">
    <property type="nucleotide sequence ID" value="NZ_UIHC01000020.1"/>
</dbReference>
<organism evidence="1 2">
    <name type="scientific">Roseinatronobacter ekhonensis</name>
    <dbReference type="NCBI Taxonomy" id="254356"/>
    <lineage>
        <taxon>Bacteria</taxon>
        <taxon>Pseudomonadati</taxon>
        <taxon>Pseudomonadota</taxon>
        <taxon>Alphaproteobacteria</taxon>
        <taxon>Rhodobacterales</taxon>
        <taxon>Paracoccaceae</taxon>
        <taxon>Roseinatronobacter</taxon>
    </lineage>
</organism>
<gene>
    <name evidence="1" type="ORF">ROE7235_02136</name>
</gene>
<sequence length="149" mass="16082">MFDWDEDQESLVAVQSQSAPEPDRAATFAALRAKMGLAVLGTLVALGLAYEKGVLPQVRGGSALTLTLFDAPTFARNVATLPEGLVVYEDAQAHRFLRDLRFADATTLHSYIARTESDLSHATPALAPFYRDVQALLTAEMARRSASAS</sequence>
<proteinExistence type="predicted"/>
<accession>A0A3B0MAG0</accession>
<dbReference type="EMBL" id="UIHC01000020">
    <property type="protein sequence ID" value="SUZ32380.1"/>
    <property type="molecule type" value="Genomic_DNA"/>
</dbReference>